<dbReference type="InterPro" id="IPR001845">
    <property type="entry name" value="HTH_ArsR_DNA-bd_dom"/>
</dbReference>
<dbReference type="Proteomes" id="UP000432015">
    <property type="component" value="Unassembled WGS sequence"/>
</dbReference>
<evidence type="ECO:0000313" key="2">
    <source>
        <dbReference type="EMBL" id="MUN39552.1"/>
    </source>
</evidence>
<evidence type="ECO:0000313" key="3">
    <source>
        <dbReference type="Proteomes" id="UP000432015"/>
    </source>
</evidence>
<dbReference type="SMART" id="SM00418">
    <property type="entry name" value="HTH_ARSR"/>
    <property type="match status" value="1"/>
</dbReference>
<dbReference type="NCBIfam" id="NF033788">
    <property type="entry name" value="HTH_metalloreg"/>
    <property type="match status" value="1"/>
</dbReference>
<evidence type="ECO:0000259" key="1">
    <source>
        <dbReference type="PROSITE" id="PS50987"/>
    </source>
</evidence>
<dbReference type="InterPro" id="IPR011991">
    <property type="entry name" value="ArsR-like_HTH"/>
</dbReference>
<dbReference type="AlphaFoldDB" id="A0A7K1L543"/>
<accession>A0A7K1L543</accession>
<dbReference type="Gene3D" id="1.10.10.10">
    <property type="entry name" value="Winged helix-like DNA-binding domain superfamily/Winged helix DNA-binding domain"/>
    <property type="match status" value="1"/>
</dbReference>
<dbReference type="PANTHER" id="PTHR38600:SF2">
    <property type="entry name" value="SLL0088 PROTEIN"/>
    <property type="match status" value="1"/>
</dbReference>
<proteinExistence type="predicted"/>
<name>A0A7K1L543_9ACTN</name>
<feature type="domain" description="HTH arsR-type" evidence="1">
    <location>
        <begin position="4"/>
        <end position="98"/>
    </location>
</feature>
<dbReference type="Pfam" id="PF12840">
    <property type="entry name" value="HTH_20"/>
    <property type="match status" value="1"/>
</dbReference>
<dbReference type="GO" id="GO:0003700">
    <property type="term" value="F:DNA-binding transcription factor activity"/>
    <property type="evidence" value="ECO:0007669"/>
    <property type="project" value="InterPro"/>
</dbReference>
<sequence length="118" mass="13274">MFNLMVEHSAGMDTVFGALAHPARRAMLDQLAARERTVSELAAPLSMSLAAASKHVKVLERAGLVRRTVVGRTHWCRLDPGPLASALAWLRVYEQYWNERLDALEELFTPSNRDQEET</sequence>
<comment type="caution">
    <text evidence="2">The sequence shown here is derived from an EMBL/GenBank/DDBJ whole genome shotgun (WGS) entry which is preliminary data.</text>
</comment>
<dbReference type="EMBL" id="WOFH01000008">
    <property type="protein sequence ID" value="MUN39552.1"/>
    <property type="molecule type" value="Genomic_DNA"/>
</dbReference>
<protein>
    <submittedName>
        <fullName evidence="2">Metalloregulator ArsR/SmtB family transcription factor</fullName>
    </submittedName>
</protein>
<dbReference type="PROSITE" id="PS50987">
    <property type="entry name" value="HTH_ARSR_2"/>
    <property type="match status" value="1"/>
</dbReference>
<reference evidence="2 3" key="1">
    <citation type="submission" date="2019-11" db="EMBL/GenBank/DDBJ databases">
        <authorList>
            <person name="Cao P."/>
        </authorList>
    </citation>
    <scope>NUCLEOTIDE SEQUENCE [LARGE SCALE GENOMIC DNA]</scope>
    <source>
        <strain evidence="2 3">NEAU-AAG5</strain>
    </source>
</reference>
<dbReference type="InterPro" id="IPR036388">
    <property type="entry name" value="WH-like_DNA-bd_sf"/>
</dbReference>
<dbReference type="SUPFAM" id="SSF46785">
    <property type="entry name" value="Winged helix' DNA-binding domain"/>
    <property type="match status" value="1"/>
</dbReference>
<dbReference type="PANTHER" id="PTHR38600">
    <property type="entry name" value="TRANSCRIPTIONAL REGULATORY PROTEIN"/>
    <property type="match status" value="1"/>
</dbReference>
<dbReference type="InterPro" id="IPR036390">
    <property type="entry name" value="WH_DNA-bd_sf"/>
</dbReference>
<organism evidence="2 3">
    <name type="scientific">Actinomadura litoris</name>
    <dbReference type="NCBI Taxonomy" id="2678616"/>
    <lineage>
        <taxon>Bacteria</taxon>
        <taxon>Bacillati</taxon>
        <taxon>Actinomycetota</taxon>
        <taxon>Actinomycetes</taxon>
        <taxon>Streptosporangiales</taxon>
        <taxon>Thermomonosporaceae</taxon>
        <taxon>Actinomadura</taxon>
    </lineage>
</organism>
<keyword evidence="3" id="KW-1185">Reference proteome</keyword>
<gene>
    <name evidence="2" type="ORF">GNZ18_23560</name>
</gene>
<dbReference type="CDD" id="cd00090">
    <property type="entry name" value="HTH_ARSR"/>
    <property type="match status" value="1"/>
</dbReference>